<name>A0A450WH37_9GAMM</name>
<evidence type="ECO:0000259" key="1">
    <source>
        <dbReference type="Pfam" id="PF16075"/>
    </source>
</evidence>
<feature type="domain" description="DUF4815" evidence="1">
    <location>
        <begin position="8"/>
        <end position="575"/>
    </location>
</feature>
<accession>A0A450WH37</accession>
<dbReference type="InterPro" id="IPR032096">
    <property type="entry name" value="DUF4815"/>
</dbReference>
<dbReference type="EMBL" id="CAADFN010000022">
    <property type="protein sequence ID" value="VFK16308.1"/>
    <property type="molecule type" value="Genomic_DNA"/>
</dbReference>
<dbReference type="Pfam" id="PF16075">
    <property type="entry name" value="DUF4815"/>
    <property type="match status" value="1"/>
</dbReference>
<reference evidence="2" key="1">
    <citation type="submission" date="2019-02" db="EMBL/GenBank/DDBJ databases">
        <authorList>
            <person name="Gruber-Vodicka R. H."/>
            <person name="Seah K. B. B."/>
        </authorList>
    </citation>
    <scope>NUCLEOTIDE SEQUENCE</scope>
    <source>
        <strain evidence="2">BECK_BY7</strain>
    </source>
</reference>
<protein>
    <recommendedName>
        <fullName evidence="1">DUF4815 domain-containing protein</fullName>
    </recommendedName>
</protein>
<proteinExistence type="predicted"/>
<organism evidence="2">
    <name type="scientific">Candidatus Kentrum sp. LFY</name>
    <dbReference type="NCBI Taxonomy" id="2126342"/>
    <lineage>
        <taxon>Bacteria</taxon>
        <taxon>Pseudomonadati</taxon>
        <taxon>Pseudomonadota</taxon>
        <taxon>Gammaproteobacteria</taxon>
        <taxon>Candidatus Kentrum</taxon>
    </lineage>
</organism>
<sequence>MTELSTYYNTYDPKDRYWEVMIRAGYAVQSREFNEMQFIVAHRAKGIADALFRDGDVVRSARVVVDKGTGMVTCESGAVYLHGAVRDIDKKEFAIPMVGMVTIGLYLQETILTELEVPALRDPAVGTGNFDQPGAARRRVEAVWGYAGDGKSGKFYPVYEIEDGTLRAKEPPPTLNTVTDALARYDRDSAGGSYVVSGLTVAKAADLEFGKQVYTVSEGRARVDGYPVTLVTSYRFVHTTSPDLRYIDSEPHVSTTADAQRVDFDRPPVGNIVQVRITEEKTVTLTHGPYGGAQDILPDTSVLLLVSVVQGGTTYAVDADYKLTAGKVDWSPDGAEPATGSTYEVTYRYIATVTPTDADATGFTVTGAVAGTLVQVNYNQMLPRIDRIALASDGKIVAISGVSTDQNPQPPPTTGNLLPLADIQQTWTSDRRVIGNGVRVVPMSVLDSIDDRIDHLAQLVAGQRLMGNARLREAGIIKGMFTDPFLSDDMRDAGIPQTAAIVGGELMLPISATAKTVPDDVAVGASLAFDLVAVLSQESRTESMQVNPYRAFDPLPARVVLTPPFDRWTVTDTQWASARTQRFVAGSGLSQANTSTLISSSRRDAETLRPIDIDFTLEGFGPNETLESLEFDGIAVTPTNMAGEQVTLTADANGALAGRFTIPADVPVGAKRVAFRGAGGNRGDAVFVGHGELVTELRQRITRATTTLWRAGVDPLAQTFIMEKSVQLGAVDLWFTAKGSSNVGVQVRETSLGFPTEVVLAETWVSPVDIETTGETRVRFDAPISLMANTRYALVVLCDDADTALSVAKIGKWDAAASRLVASQPYQVGVLLSSSDAFTWSAHQEMDLSFRFLSARYTETERTLPMGEVAVQDATDLMLFSVTENPSASARVEHRLTLPDASIVIVSDGQPVRLAAPITGNVAILTRLSGTAEASPVLFPGTQLVHGKVSEIADYVSRAVPAGTGSRVRVIFDALIPSGSTITVEVSGTGDGDPWVPVPYLSSTPVGHGWMEMIHELDPVDEDSIRVRLSLGGNTAARPRVRDLRVMVM</sequence>
<dbReference type="AlphaFoldDB" id="A0A450WH37"/>
<evidence type="ECO:0000313" key="2">
    <source>
        <dbReference type="EMBL" id="VFK16308.1"/>
    </source>
</evidence>
<gene>
    <name evidence="2" type="ORF">BECKLFY1418C_GA0070996_102244</name>
</gene>